<keyword evidence="2" id="KW-0597">Phosphoprotein</keyword>
<feature type="region of interest" description="Disordered" evidence="7">
    <location>
        <begin position="411"/>
        <end position="660"/>
    </location>
</feature>
<dbReference type="Gene3D" id="3.40.225.10">
    <property type="entry name" value="Class II aldolase/adducin N-terminal domain"/>
    <property type="match status" value="1"/>
</dbReference>
<dbReference type="Pfam" id="PF00702">
    <property type="entry name" value="Hydrolase"/>
    <property type="match status" value="1"/>
</dbReference>
<dbReference type="GO" id="GO:0043874">
    <property type="term" value="F:acireductone synthase activity"/>
    <property type="evidence" value="ECO:0007669"/>
    <property type="project" value="InterPro"/>
</dbReference>
<evidence type="ECO:0000259" key="8">
    <source>
        <dbReference type="SMART" id="SM01007"/>
    </source>
</evidence>
<dbReference type="SFLD" id="SFLDS00003">
    <property type="entry name" value="Haloacid_Dehalogenase"/>
    <property type="match status" value="1"/>
</dbReference>
<protein>
    <recommendedName>
        <fullName evidence="8">Class II aldolase/adducin N-terminal domain-containing protein</fullName>
    </recommendedName>
</protein>
<feature type="domain" description="Class II aldolase/adducin N-terminal" evidence="8">
    <location>
        <begin position="960"/>
        <end position="1221"/>
    </location>
</feature>
<feature type="compositionally biased region" description="Acidic residues" evidence="7">
    <location>
        <begin position="80"/>
        <end position="89"/>
    </location>
</feature>
<feature type="compositionally biased region" description="Acidic residues" evidence="7">
    <location>
        <begin position="451"/>
        <end position="470"/>
    </location>
</feature>
<dbReference type="PANTHER" id="PTHR14150:SF12">
    <property type="entry name" value="U3 SMALL NUCLEOLAR RNA-ASSOCIATED PROTEIN 14 HOMOLOG A"/>
    <property type="match status" value="1"/>
</dbReference>
<keyword evidence="6" id="KW-0539">Nucleus</keyword>
<gene>
    <name evidence="9" type="ORF">FOZ62_003495</name>
</gene>
<dbReference type="Gene3D" id="3.40.50.1000">
    <property type="entry name" value="HAD superfamily/HAD-like"/>
    <property type="match status" value="1"/>
</dbReference>
<keyword evidence="5" id="KW-0486">Methionine biosynthesis</keyword>
<comment type="subcellular location">
    <subcellularLocation>
        <location evidence="1">Nucleus</location>
        <location evidence="1">Nucleolus</location>
    </subcellularLocation>
</comment>
<feature type="compositionally biased region" description="Basic residues" evidence="7">
    <location>
        <begin position="1"/>
        <end position="11"/>
    </location>
</feature>
<feature type="compositionally biased region" description="Low complexity" evidence="7">
    <location>
        <begin position="90"/>
        <end position="103"/>
    </location>
</feature>
<accession>A0A7J6UCJ6</accession>
<dbReference type="SUPFAM" id="SSF56784">
    <property type="entry name" value="HAD-like"/>
    <property type="match status" value="1"/>
</dbReference>
<evidence type="ECO:0000313" key="10">
    <source>
        <dbReference type="Proteomes" id="UP000574390"/>
    </source>
</evidence>
<dbReference type="GO" id="GO:0032040">
    <property type="term" value="C:small-subunit processome"/>
    <property type="evidence" value="ECO:0007669"/>
    <property type="project" value="InterPro"/>
</dbReference>
<feature type="region of interest" description="Disordered" evidence="7">
    <location>
        <begin position="703"/>
        <end position="722"/>
    </location>
</feature>
<feature type="compositionally biased region" description="Basic and acidic residues" evidence="7">
    <location>
        <begin position="175"/>
        <end position="190"/>
    </location>
</feature>
<dbReference type="Gene3D" id="1.10.720.60">
    <property type="match status" value="1"/>
</dbReference>
<evidence type="ECO:0000256" key="1">
    <source>
        <dbReference type="ARBA" id="ARBA00004604"/>
    </source>
</evidence>
<dbReference type="InterPro" id="IPR023214">
    <property type="entry name" value="HAD_sf"/>
</dbReference>
<dbReference type="InterPro" id="IPR006709">
    <property type="entry name" value="SSU_processome_Utp14"/>
</dbReference>
<dbReference type="SFLD" id="SFLDG01129">
    <property type="entry name" value="C1.5:_HAD__Beta-PGM__Phosphata"/>
    <property type="match status" value="1"/>
</dbReference>
<evidence type="ECO:0000256" key="5">
    <source>
        <dbReference type="ARBA" id="ARBA00023167"/>
    </source>
</evidence>
<feature type="region of interest" description="Disordered" evidence="7">
    <location>
        <begin position="175"/>
        <end position="239"/>
    </location>
</feature>
<dbReference type="NCBIfam" id="TIGR01691">
    <property type="entry name" value="enolase-ppase"/>
    <property type="match status" value="1"/>
</dbReference>
<dbReference type="SMART" id="SM01007">
    <property type="entry name" value="Aldolase_II"/>
    <property type="match status" value="1"/>
</dbReference>
<feature type="region of interest" description="Disordered" evidence="7">
    <location>
        <begin position="1"/>
        <end position="103"/>
    </location>
</feature>
<organism evidence="9 10">
    <name type="scientific">Perkinsus olseni</name>
    <name type="common">Perkinsus atlanticus</name>
    <dbReference type="NCBI Taxonomy" id="32597"/>
    <lineage>
        <taxon>Eukaryota</taxon>
        <taxon>Sar</taxon>
        <taxon>Alveolata</taxon>
        <taxon>Perkinsozoa</taxon>
        <taxon>Perkinsea</taxon>
        <taxon>Perkinsida</taxon>
        <taxon>Perkinsidae</taxon>
        <taxon>Perkinsus</taxon>
    </lineage>
</organism>
<comment type="caution">
    <text evidence="9">The sequence shown here is derived from an EMBL/GenBank/DDBJ whole genome shotgun (WGS) entry which is preliminary data.</text>
</comment>
<keyword evidence="4" id="KW-0378">Hydrolase</keyword>
<feature type="compositionally biased region" description="Basic and acidic residues" evidence="7">
    <location>
        <begin position="482"/>
        <end position="492"/>
    </location>
</feature>
<evidence type="ECO:0000256" key="7">
    <source>
        <dbReference type="SAM" id="MobiDB-lite"/>
    </source>
</evidence>
<dbReference type="InterPro" id="IPR023943">
    <property type="entry name" value="Enolase-ppase_E1"/>
</dbReference>
<reference evidence="9 10" key="1">
    <citation type="submission" date="2020-04" db="EMBL/GenBank/DDBJ databases">
        <title>Perkinsus olseni comparative genomics.</title>
        <authorList>
            <person name="Bogema D.R."/>
        </authorList>
    </citation>
    <scope>NUCLEOTIDE SEQUENCE [LARGE SCALE GENOMIC DNA]</scope>
    <source>
        <strain evidence="9">ATCC PRA-205</strain>
    </source>
</reference>
<sequence>MARPSTMRRGKKAEGGGAAGKRKKNLVTKGSANKRRQPMKPVQKKKGKGKEEEELPVRSQGKEDEIQLEDFLDFGGEGAAADDDDESIASDDVASSAGSDISSLDSEAEAAFMKSIDQLGKKDVKEVITSGKAEEGKSSRKFDFMDSSGFLPEGSAAATGMEAEGGGNLLGELLKMAEDDKGKEEQKGEKAPSSSKLRKQLGLVTSSTAGVDENDNLPESVRRRADREVRYDSAKSTAEKEWMPAVHAANNAAVIDIAGEQRAKLGATQTSNTAVLSSTFQPENELEKAIAAAVKESNVFASGDKQTAEDGHQLPFGREAELKKAEERNTVARLKRLMFQEQRKNARLNKIKSKTWHKLQKKSREREQEKLLEKLEASNPEEAAKLREELEKKLSKVRLQRQSMARKKWAKAAQRFGGSDMRNEVSRQAQAASDARKELERAIKGKRQGQDDSDDSEDEDSEVASSEIEEDPVKAAVSQAKKQAEAILRGEDAAATDEAAGKGGLLGMKFMQRGVERKREEARRQAEDVLEELTEWEKQAAAAANGEEEQETTEEEDSETEEEEPSPTPFIPAGESEKLAAEAEDLLEDASAGGTAVQLEVPTPPPSVPKAGPSKKAAKKMAHKEPVQAQPEDEEGESASSASEGEEETQQDLVRSAFGIKGGAESSYAREWVEELEAKDEAERLAEEETFGAKELPGWGSGWTGAGVVEKPKDDGKKVAGKKRRRFTDVMVNEEAVGKKAAKKYQLSQVPRSIGGKTAAYEREMSRPLGPEWHSAQAHERLIQPRIITRVGEVIAPLQRYKKSLDAASKKNILEAYSERKANAPSHHRTKARICSGCLLFLILLSWILSSTMADEGVNGEAVEEVQEIEDSVGVWLDEMIHYDNLPDIFGYHSGMLEQGYTDYGRLKGNRAYWAQVPGVLELETFSSPSGFVISLPFPLRANGSSSGFAQPREGDLAGDRLAKICRHLEASGHMKGTSGCASMRFGDLALVTPSGYLKAELTGRRDLFLVCVSSGEVLEPPRNDEIPRKLTDSWEVVKMIYEKVGMSECTCVLHSHHEALALAANIEERRLSANASPLLKWRAPEDQEMLKGIRGYGTLILQFVEECPRASLCTAWLCVIGNDAEGVPLKFSPATECTTAVGTECLSRLSDTNQPLLVPIIRNTPHEKDLCPELGMVLDDTRGSPPAVLVENHGVYVWGKSWVEAQRHLECLTWLAQYAVEEAKLVRPAKIPRICRGDLVGIVLLFDVEGTTTPITFVKDTLFPLARDKMQSWLAAHWDDKEGAQVRKLLPAELQKKSSEEVAAEMKAWIAADRKEPALKTAQGLIWRESYETGALRAPMFSDVQPCWEEWQSRGARIAIFSSGSREAQKLIYKYCYDEQTPCLDMTRLISCYFDPTSVGGHSKQTPEAYQQIALSLGAAPRDIFFFTDIPGEARAAKAVGCRTAVVVREGNTAVDCVQLVEEGHQVAESFDDVAIRS</sequence>
<evidence type="ECO:0000256" key="2">
    <source>
        <dbReference type="ARBA" id="ARBA00022553"/>
    </source>
</evidence>
<dbReference type="Pfam" id="PF00596">
    <property type="entry name" value="Aldolase_II"/>
    <property type="match status" value="2"/>
</dbReference>
<dbReference type="GO" id="GO:0019509">
    <property type="term" value="P:L-methionine salvage from methylthioadenosine"/>
    <property type="evidence" value="ECO:0007669"/>
    <property type="project" value="InterPro"/>
</dbReference>
<dbReference type="EMBL" id="JABANM010001103">
    <property type="protein sequence ID" value="KAF4754848.1"/>
    <property type="molecule type" value="Genomic_DNA"/>
</dbReference>
<dbReference type="InterPro" id="IPR001303">
    <property type="entry name" value="Aldolase_II/adducin_N"/>
</dbReference>
<dbReference type="SUPFAM" id="SSF53639">
    <property type="entry name" value="AraD/HMP-PK domain-like"/>
    <property type="match status" value="2"/>
</dbReference>
<feature type="compositionally biased region" description="Basic and acidic residues" evidence="7">
    <location>
        <begin position="220"/>
        <end position="239"/>
    </location>
</feature>
<dbReference type="InterPro" id="IPR036409">
    <property type="entry name" value="Aldolase_II/adducin_N_sf"/>
</dbReference>
<name>A0A7J6UCJ6_PEROL</name>
<evidence type="ECO:0000313" key="9">
    <source>
        <dbReference type="EMBL" id="KAF4754848.1"/>
    </source>
</evidence>
<evidence type="ECO:0000256" key="4">
    <source>
        <dbReference type="ARBA" id="ARBA00022801"/>
    </source>
</evidence>
<dbReference type="GO" id="GO:0000287">
    <property type="term" value="F:magnesium ion binding"/>
    <property type="evidence" value="ECO:0007669"/>
    <property type="project" value="InterPro"/>
</dbReference>
<dbReference type="SFLD" id="SFLDG01133">
    <property type="entry name" value="C1.5.4:_Enolase-phosphatase_Li"/>
    <property type="match status" value="1"/>
</dbReference>
<feature type="compositionally biased region" description="Basic and acidic residues" evidence="7">
    <location>
        <begin position="514"/>
        <end position="527"/>
    </location>
</feature>
<dbReference type="InterPro" id="IPR036412">
    <property type="entry name" value="HAD-like_sf"/>
</dbReference>
<keyword evidence="3" id="KW-0028">Amino-acid biosynthesis</keyword>
<dbReference type="Pfam" id="PF04615">
    <property type="entry name" value="Utp14"/>
    <property type="match status" value="1"/>
</dbReference>
<feature type="compositionally biased region" description="Basic residues" evidence="7">
    <location>
        <begin position="20"/>
        <end position="48"/>
    </location>
</feature>
<dbReference type="Proteomes" id="UP000574390">
    <property type="component" value="Unassembled WGS sequence"/>
</dbReference>
<dbReference type="GO" id="GO:0006364">
    <property type="term" value="P:rRNA processing"/>
    <property type="evidence" value="ECO:0007669"/>
    <property type="project" value="InterPro"/>
</dbReference>
<feature type="compositionally biased region" description="Acidic residues" evidence="7">
    <location>
        <begin position="546"/>
        <end position="565"/>
    </location>
</feature>
<evidence type="ECO:0000256" key="3">
    <source>
        <dbReference type="ARBA" id="ARBA00022605"/>
    </source>
</evidence>
<feature type="compositionally biased region" description="Basic and acidic residues" evidence="7">
    <location>
        <begin position="434"/>
        <end position="443"/>
    </location>
</feature>
<proteinExistence type="predicted"/>
<evidence type="ECO:0000256" key="6">
    <source>
        <dbReference type="ARBA" id="ARBA00023242"/>
    </source>
</evidence>
<dbReference type="PANTHER" id="PTHR14150">
    <property type="entry name" value="U3 SMALL NUCLEOLAR RNA-ASSOCIATED PROTEIN 14"/>
    <property type="match status" value="1"/>
</dbReference>